<gene>
    <name evidence="7" type="ORF">KC19_12G173800</name>
</gene>
<dbReference type="InterPro" id="IPR014720">
    <property type="entry name" value="dsRBD_dom"/>
</dbReference>
<feature type="compositionally biased region" description="Basic and acidic residues" evidence="5">
    <location>
        <begin position="586"/>
        <end position="608"/>
    </location>
</feature>
<evidence type="ECO:0000256" key="4">
    <source>
        <dbReference type="SAM" id="Coils"/>
    </source>
</evidence>
<dbReference type="SUPFAM" id="SSF54768">
    <property type="entry name" value="dsRNA-binding domain-like"/>
    <property type="match status" value="1"/>
</dbReference>
<feature type="coiled-coil region" evidence="4">
    <location>
        <begin position="370"/>
        <end position="466"/>
    </location>
</feature>
<evidence type="ECO:0000256" key="5">
    <source>
        <dbReference type="SAM" id="MobiDB-lite"/>
    </source>
</evidence>
<dbReference type="FunFam" id="3.30.160.20:FF:000036">
    <property type="entry name" value="Double-stranded RNA-binding protein 2"/>
    <property type="match status" value="1"/>
</dbReference>
<evidence type="ECO:0000313" key="8">
    <source>
        <dbReference type="Proteomes" id="UP000822688"/>
    </source>
</evidence>
<organism evidence="7 8">
    <name type="scientific">Ceratodon purpureus</name>
    <name type="common">Fire moss</name>
    <name type="synonym">Dicranum purpureum</name>
    <dbReference type="NCBI Taxonomy" id="3225"/>
    <lineage>
        <taxon>Eukaryota</taxon>
        <taxon>Viridiplantae</taxon>
        <taxon>Streptophyta</taxon>
        <taxon>Embryophyta</taxon>
        <taxon>Bryophyta</taxon>
        <taxon>Bryophytina</taxon>
        <taxon>Bryopsida</taxon>
        <taxon>Dicranidae</taxon>
        <taxon>Pseudoditrichales</taxon>
        <taxon>Ditrichaceae</taxon>
        <taxon>Ceratodon</taxon>
    </lineage>
</organism>
<keyword evidence="8" id="KW-1185">Reference proteome</keyword>
<protein>
    <recommendedName>
        <fullName evidence="6">DRBM domain-containing protein</fullName>
    </recommendedName>
</protein>
<comment type="caution">
    <text evidence="7">The sequence shown here is derived from an EMBL/GenBank/DDBJ whole genome shotgun (WGS) entry which is preliminary data.</text>
</comment>
<feature type="region of interest" description="Disordered" evidence="5">
    <location>
        <begin position="136"/>
        <end position="223"/>
    </location>
</feature>
<keyword evidence="1" id="KW-0677">Repeat</keyword>
<dbReference type="SMART" id="SM00358">
    <property type="entry name" value="DSRM"/>
    <property type="match status" value="1"/>
</dbReference>
<feature type="region of interest" description="Disordered" evidence="5">
    <location>
        <begin position="324"/>
        <end position="357"/>
    </location>
</feature>
<dbReference type="GO" id="GO:0003725">
    <property type="term" value="F:double-stranded RNA binding"/>
    <property type="evidence" value="ECO:0007669"/>
    <property type="project" value="InterPro"/>
</dbReference>
<feature type="domain" description="DRBM" evidence="6">
    <location>
        <begin position="226"/>
        <end position="295"/>
    </location>
</feature>
<name>A0A8T0G9U8_CERPU</name>
<dbReference type="CDD" id="cd19907">
    <property type="entry name" value="DSRM_AtDRB-like_rpt1"/>
    <property type="match status" value="1"/>
</dbReference>
<keyword evidence="2 3" id="KW-0694">RNA-binding</keyword>
<evidence type="ECO:0000256" key="1">
    <source>
        <dbReference type="ARBA" id="ARBA00022737"/>
    </source>
</evidence>
<feature type="compositionally biased region" description="Basic and acidic residues" evidence="5">
    <location>
        <begin position="41"/>
        <end position="52"/>
    </location>
</feature>
<sequence>MPRKRKTPYPTDSDQRELKVETGSSPPGCHTGDEEGPPGWHHRDDESLRRQSGEAVPLDFNLPDSRKPVGAPRTRESKFSPAPSHFPRGPPGFDNESRFSPSPIHFPAVPSNPPGFDKSDSFHGVKMIYQESLEITSDRPFLPQRRAPPGGSNMSSPHVRIPRGDKQGDRVELRGLSRSPLTSVAAEESNAQETPEGGSRKSLSVGKIRKKMQPSTNDDQPAHAGMYKNQLQELAQRSCFNLPAYARIREGPDHAPRFKATVNFNGEVFESPNYCNTLRQAEHAAAEVALNTLSRRGPSQSLAARILDETGTIVSVSSFEKAASPTLRPGIPGEPPGLPSGGAMIPSSSTVDNRSESPSDDCLKLFKEFADAMRQRERALRERERNLKQNNINKQGLEEEIKQAAALKYEVIEERRRLEEEAQRIRKEKDDLDRTSTDIALQTVELKQILKEIRKEKAAISALKLELGARERCSQEQECVETTVHIPLGILKAEIGKPVSNPRISCSQIGSLSSDSEPDTEIDILDISRIMATANGRNQEFVKSEPVSSGWDAIHEDESMRNNNFSEDEMDDVPLFIRLNRRRTTKTREKSRSSEEIKHVESNVESSRKGTGSQSVGAKSQAYDIHTKRNKVPIEVALQEDAPGLLEQLEERGVLEDMTVYQDMEMDDSLPVECSGSEFGILQGVIGKLWGPSAGLGKDLVPVKGQVSSNMPRYCLACLLSLIEQAKSLRKRNWPVEWGWCRRLRAFLFVFEKHNRIVLERPEYGYATYFFELVQKLPVRWQVQRLITVMSVATTGRAALLENRPLEVGVHLTNEEAAILEDYGWNPSSGLGSLLNFCERVVHDYNKGQEDLGYDWKQKIGKLLMDGYDHGRIVTSIPRKLQSVLGDNLSDTDSFTGSQMKAERA</sequence>
<evidence type="ECO:0000256" key="3">
    <source>
        <dbReference type="PROSITE-ProRule" id="PRU00266"/>
    </source>
</evidence>
<keyword evidence="4" id="KW-0175">Coiled coil</keyword>
<dbReference type="InterPro" id="IPR044450">
    <property type="entry name" value="AtDRB-like_DSRM_1"/>
</dbReference>
<feature type="compositionally biased region" description="Basic and acidic residues" evidence="5">
    <location>
        <begin position="162"/>
        <end position="175"/>
    </location>
</feature>
<evidence type="ECO:0000313" key="7">
    <source>
        <dbReference type="EMBL" id="KAG0555505.1"/>
    </source>
</evidence>
<evidence type="ECO:0000256" key="2">
    <source>
        <dbReference type="ARBA" id="ARBA00022884"/>
    </source>
</evidence>
<feature type="compositionally biased region" description="Polar residues" evidence="5">
    <location>
        <begin position="609"/>
        <end position="618"/>
    </location>
</feature>
<dbReference type="AlphaFoldDB" id="A0A8T0G9U8"/>
<dbReference type="Gene3D" id="3.30.160.20">
    <property type="match status" value="1"/>
</dbReference>
<dbReference type="PROSITE" id="PS50137">
    <property type="entry name" value="DS_RBD"/>
    <property type="match status" value="1"/>
</dbReference>
<dbReference type="PANTHER" id="PTHR47871:SF2">
    <property type="entry name" value="OS03G0221300 PROTEIN"/>
    <property type="match status" value="1"/>
</dbReference>
<dbReference type="PANTHER" id="PTHR47871">
    <property type="entry name" value="NAC DOMAIN-CONTAINING PROTEIN 8"/>
    <property type="match status" value="1"/>
</dbReference>
<feature type="region of interest" description="Disordered" evidence="5">
    <location>
        <begin position="1"/>
        <end position="121"/>
    </location>
</feature>
<accession>A0A8T0G9U8</accession>
<evidence type="ECO:0000259" key="6">
    <source>
        <dbReference type="PROSITE" id="PS50137"/>
    </source>
</evidence>
<proteinExistence type="predicted"/>
<dbReference type="Pfam" id="PF00035">
    <property type="entry name" value="dsrm"/>
    <property type="match status" value="1"/>
</dbReference>
<dbReference type="Proteomes" id="UP000822688">
    <property type="component" value="Chromosome 12"/>
</dbReference>
<feature type="region of interest" description="Disordered" evidence="5">
    <location>
        <begin position="584"/>
        <end position="621"/>
    </location>
</feature>
<reference evidence="7" key="1">
    <citation type="submission" date="2020-06" db="EMBL/GenBank/DDBJ databases">
        <title>WGS assembly of Ceratodon purpureus strain R40.</title>
        <authorList>
            <person name="Carey S.B."/>
            <person name="Jenkins J."/>
            <person name="Shu S."/>
            <person name="Lovell J.T."/>
            <person name="Sreedasyam A."/>
            <person name="Maumus F."/>
            <person name="Tiley G.P."/>
            <person name="Fernandez-Pozo N."/>
            <person name="Barry K."/>
            <person name="Chen C."/>
            <person name="Wang M."/>
            <person name="Lipzen A."/>
            <person name="Daum C."/>
            <person name="Saski C.A."/>
            <person name="Payton A.C."/>
            <person name="Mcbreen J.C."/>
            <person name="Conrad R.E."/>
            <person name="Kollar L.M."/>
            <person name="Olsson S."/>
            <person name="Huttunen S."/>
            <person name="Landis J.B."/>
            <person name="Wickett N.J."/>
            <person name="Johnson M.G."/>
            <person name="Rensing S.A."/>
            <person name="Grimwood J."/>
            <person name="Schmutz J."/>
            <person name="Mcdaniel S.F."/>
        </authorList>
    </citation>
    <scope>NUCLEOTIDE SEQUENCE</scope>
    <source>
        <strain evidence="7">R40</strain>
    </source>
</reference>
<dbReference type="EMBL" id="CM026433">
    <property type="protein sequence ID" value="KAG0555505.1"/>
    <property type="molecule type" value="Genomic_DNA"/>
</dbReference>